<feature type="domain" description="Formamidopyrimidine-DNA glycosylase catalytic" evidence="1">
    <location>
        <begin position="2"/>
        <end position="79"/>
    </location>
</feature>
<protein>
    <recommendedName>
        <fullName evidence="1">Formamidopyrimidine-DNA glycosylase catalytic domain-containing protein</fullName>
    </recommendedName>
</protein>
<evidence type="ECO:0000259" key="1">
    <source>
        <dbReference type="PROSITE" id="PS51068"/>
    </source>
</evidence>
<dbReference type="Gene3D" id="3.20.190.10">
    <property type="entry name" value="MutM-like, N-terminal"/>
    <property type="match status" value="1"/>
</dbReference>
<dbReference type="SMART" id="SM00898">
    <property type="entry name" value="Fapy_DNA_glyco"/>
    <property type="match status" value="1"/>
</dbReference>
<dbReference type="GO" id="GO:0019104">
    <property type="term" value="F:DNA N-glycosylase activity"/>
    <property type="evidence" value="ECO:0007669"/>
    <property type="project" value="InterPro"/>
</dbReference>
<dbReference type="Proteomes" id="UP001108029">
    <property type="component" value="Unassembled WGS sequence"/>
</dbReference>
<comment type="caution">
    <text evidence="2">The sequence shown here is derived from an EMBL/GenBank/DDBJ whole genome shotgun (WGS) entry which is preliminary data.</text>
</comment>
<evidence type="ECO:0000313" key="2">
    <source>
        <dbReference type="EMBL" id="MCD9879201.1"/>
    </source>
</evidence>
<gene>
    <name evidence="2" type="ORF">LJ657_37505</name>
</gene>
<dbReference type="InterPro" id="IPR012319">
    <property type="entry name" value="FPG_cat"/>
</dbReference>
<dbReference type="EMBL" id="JAJSBI010000026">
    <property type="protein sequence ID" value="MCD9879201.1"/>
    <property type="molecule type" value="Genomic_DNA"/>
</dbReference>
<reference evidence="2" key="1">
    <citation type="submission" date="2021-12" db="EMBL/GenBank/DDBJ databases">
        <authorList>
            <person name="Lee J.-H."/>
            <person name="Kim S.-B."/>
        </authorList>
    </citation>
    <scope>NUCLEOTIDE SEQUENCE</scope>
    <source>
        <strain evidence="2">NR30</strain>
    </source>
</reference>
<dbReference type="PROSITE" id="PS51068">
    <property type="entry name" value="FPG_CAT"/>
    <property type="match status" value="1"/>
</dbReference>
<dbReference type="GO" id="GO:0003906">
    <property type="term" value="F:DNA-(apurinic or apyrimidinic site) endonuclease activity"/>
    <property type="evidence" value="ECO:0007669"/>
    <property type="project" value="InterPro"/>
</dbReference>
<name>A0A9Q3VXK6_9ACTN</name>
<keyword evidence="3" id="KW-1185">Reference proteome</keyword>
<dbReference type="GO" id="GO:0006284">
    <property type="term" value="P:base-excision repair"/>
    <property type="evidence" value="ECO:0007669"/>
    <property type="project" value="InterPro"/>
</dbReference>
<dbReference type="AlphaFoldDB" id="A0A9Q3VXK6"/>
<dbReference type="InterPro" id="IPR035937">
    <property type="entry name" value="FPG_N"/>
</dbReference>
<dbReference type="GO" id="GO:0008270">
    <property type="term" value="F:zinc ion binding"/>
    <property type="evidence" value="ECO:0007669"/>
    <property type="project" value="InterPro"/>
</dbReference>
<organism evidence="2 3">
    <name type="scientific">Streptomyces guryensis</name>
    <dbReference type="NCBI Taxonomy" id="2886947"/>
    <lineage>
        <taxon>Bacteria</taxon>
        <taxon>Bacillati</taxon>
        <taxon>Actinomycetota</taxon>
        <taxon>Actinomycetes</taxon>
        <taxon>Kitasatosporales</taxon>
        <taxon>Streptomycetaceae</taxon>
        <taxon>Streptomyces</taxon>
    </lineage>
</organism>
<sequence length="79" mass="8639">MPELPDVEGFRKVLESCARGRMIRHVDVRDAGVLHGVGARRLREALEGRRVTGAERHGKWLMARTGGPPSCSTFLSGQG</sequence>
<proteinExistence type="predicted"/>
<accession>A0A9Q3VXK6</accession>
<dbReference type="SUPFAM" id="SSF81624">
    <property type="entry name" value="N-terminal domain of MutM-like DNA repair proteins"/>
    <property type="match status" value="1"/>
</dbReference>
<dbReference type="Pfam" id="PF01149">
    <property type="entry name" value="Fapy_DNA_glyco"/>
    <property type="match status" value="1"/>
</dbReference>
<evidence type="ECO:0000313" key="3">
    <source>
        <dbReference type="Proteomes" id="UP001108029"/>
    </source>
</evidence>